<feature type="short sequence motif" description="'HIGH' region" evidence="8">
    <location>
        <begin position="41"/>
        <end position="50"/>
    </location>
</feature>
<evidence type="ECO:0000256" key="2">
    <source>
        <dbReference type="ARBA" id="ARBA00022741"/>
    </source>
</evidence>
<dbReference type="GO" id="GO:0003723">
    <property type="term" value="F:RNA binding"/>
    <property type="evidence" value="ECO:0007669"/>
    <property type="project" value="UniProtKB-KW"/>
</dbReference>
<dbReference type="GO" id="GO:0006437">
    <property type="term" value="P:tyrosyl-tRNA aminoacylation"/>
    <property type="evidence" value="ECO:0007669"/>
    <property type="project" value="UniProtKB-UniRule"/>
</dbReference>
<dbReference type="InterPro" id="IPR002307">
    <property type="entry name" value="Tyr-tRNA-ligase"/>
</dbReference>
<feature type="domain" description="Tyrosine--tRNA ligase SYY-like C-terminal" evidence="10">
    <location>
        <begin position="333"/>
        <end position="410"/>
    </location>
</feature>
<dbReference type="PANTHER" id="PTHR11766:SF0">
    <property type="entry name" value="TYROSINE--TRNA LIGASE, MITOCHONDRIAL"/>
    <property type="match status" value="1"/>
</dbReference>
<dbReference type="InterPro" id="IPR001412">
    <property type="entry name" value="aa-tRNA-synth_I_CS"/>
</dbReference>
<comment type="subcellular location">
    <subcellularLocation>
        <location evidence="8">Cytoplasm</location>
    </subcellularLocation>
</comment>
<name>L0RUW5_MYCC1</name>
<keyword evidence="5 8" id="KW-0648">Protein biosynthesis</keyword>
<dbReference type="HAMAP" id="MF_02006">
    <property type="entry name" value="Tyr_tRNA_synth_type1"/>
    <property type="match status" value="1"/>
</dbReference>
<dbReference type="NCBIfam" id="TIGR00234">
    <property type="entry name" value="tyrS"/>
    <property type="match status" value="1"/>
</dbReference>
<feature type="binding site" evidence="8">
    <location>
        <position position="36"/>
    </location>
    <ligand>
        <name>L-tyrosine</name>
        <dbReference type="ChEBI" id="CHEBI:58315"/>
    </ligand>
</feature>
<feature type="binding site" evidence="8">
    <location>
        <position position="163"/>
    </location>
    <ligand>
        <name>L-tyrosine</name>
        <dbReference type="ChEBI" id="CHEBI:58315"/>
    </ligand>
</feature>
<evidence type="ECO:0000256" key="6">
    <source>
        <dbReference type="ARBA" id="ARBA00023146"/>
    </source>
</evidence>
<evidence type="ECO:0000256" key="8">
    <source>
        <dbReference type="HAMAP-Rule" id="MF_02006"/>
    </source>
</evidence>
<keyword evidence="8" id="KW-0963">Cytoplasm</keyword>
<dbReference type="SUPFAM" id="SSF55174">
    <property type="entry name" value="Alpha-L RNA-binding motif"/>
    <property type="match status" value="1"/>
</dbReference>
<dbReference type="InterPro" id="IPR002305">
    <property type="entry name" value="aa-tRNA-synth_Ic"/>
</dbReference>
<dbReference type="HOGENOM" id="CLU_024003_0_2_14"/>
<dbReference type="Gene3D" id="1.10.240.10">
    <property type="entry name" value="Tyrosyl-Transfer RNA Synthetase"/>
    <property type="match status" value="1"/>
</dbReference>
<dbReference type="Proteomes" id="UP000010466">
    <property type="component" value="Chromosome"/>
</dbReference>
<evidence type="ECO:0000256" key="5">
    <source>
        <dbReference type="ARBA" id="ARBA00022917"/>
    </source>
</evidence>
<dbReference type="InterPro" id="IPR024088">
    <property type="entry name" value="Tyr-tRNA-ligase_bac-type"/>
</dbReference>
<keyword evidence="1 8" id="KW-0436">Ligase</keyword>
<dbReference type="Gene3D" id="3.40.50.620">
    <property type="entry name" value="HUPs"/>
    <property type="match status" value="1"/>
</dbReference>
<reference evidence="12" key="1">
    <citation type="journal article" date="2013" name="Genome Announc.">
        <title>Complete genome sequence of Mycoplasma cynos strain C142.</title>
        <authorList>
            <person name="Walker C.A."/>
            <person name="Mannering S.A."/>
            <person name="Shields S."/>
            <person name="Blake D.P."/>
            <person name="Brownlie J."/>
        </authorList>
    </citation>
    <scope>NUCLEOTIDE SEQUENCE [LARGE SCALE GENOMIC DNA]</scope>
    <source>
        <strain evidence="12">C142</strain>
    </source>
</reference>
<evidence type="ECO:0000256" key="1">
    <source>
        <dbReference type="ARBA" id="ARBA00022598"/>
    </source>
</evidence>
<gene>
    <name evidence="11" type="primary">MCYN0015</name>
    <name evidence="8" type="synonym">tyrS</name>
    <name evidence="11" type="ordered locus">MCYN_0015</name>
</gene>
<dbReference type="SUPFAM" id="SSF52374">
    <property type="entry name" value="Nucleotidylyl transferase"/>
    <property type="match status" value="1"/>
</dbReference>
<keyword evidence="3 8" id="KW-0067">ATP-binding</keyword>
<evidence type="ECO:0000313" key="11">
    <source>
        <dbReference type="EMBL" id="CCP23747.1"/>
    </source>
</evidence>
<evidence type="ECO:0000256" key="7">
    <source>
        <dbReference type="ARBA" id="ARBA00048248"/>
    </source>
</evidence>
<comment type="similarity">
    <text evidence="8">Belongs to the class-I aminoacyl-tRNA synthetase family. TyrS type 1 subfamily.</text>
</comment>
<dbReference type="GO" id="GO:0005829">
    <property type="term" value="C:cytosol"/>
    <property type="evidence" value="ECO:0007669"/>
    <property type="project" value="TreeGrafter"/>
</dbReference>
<dbReference type="Pfam" id="PF00579">
    <property type="entry name" value="tRNA-synt_1b"/>
    <property type="match status" value="1"/>
</dbReference>
<dbReference type="GO" id="GO:0004831">
    <property type="term" value="F:tyrosine-tRNA ligase activity"/>
    <property type="evidence" value="ECO:0007669"/>
    <property type="project" value="UniProtKB-UniRule"/>
</dbReference>
<dbReference type="InterPro" id="IPR036986">
    <property type="entry name" value="S4_RNA-bd_sf"/>
</dbReference>
<dbReference type="InterPro" id="IPR024107">
    <property type="entry name" value="Tyr-tRNA-ligase_bac_1"/>
</dbReference>
<dbReference type="PATRIC" id="fig|1246955.3.peg.14"/>
<protein>
    <recommendedName>
        <fullName evidence="8">Tyrosine--tRNA ligase</fullName>
        <ecNumber evidence="8">6.1.1.1</ecNumber>
    </recommendedName>
    <alternativeName>
        <fullName evidence="8">Tyrosyl-tRNA synthetase</fullName>
        <shortName evidence="8">TyrRS</shortName>
    </alternativeName>
</protein>
<accession>L0RUW5</accession>
<dbReference type="Pfam" id="PF22421">
    <property type="entry name" value="SYY_C-terminal"/>
    <property type="match status" value="1"/>
</dbReference>
<dbReference type="FunFam" id="1.10.240.10:FF:000001">
    <property type="entry name" value="Tyrosine--tRNA ligase"/>
    <property type="match status" value="1"/>
</dbReference>
<keyword evidence="4 9" id="KW-0694">RNA-binding</keyword>
<dbReference type="EMBL" id="HF559394">
    <property type="protein sequence ID" value="CCP23747.1"/>
    <property type="molecule type" value="Genomic_DNA"/>
</dbReference>
<sequence length="415" mass="47563">MNFNMNIIKDLKDRGILKDITNIEKFQNIDNQAFIYSGFDPTAKSLHLGNYIQISVLLRLKKAGINVIALVGGATGIIGDPSFRSSERVMLDDKEILNNKSSIIKQLQKFDLKVIDNFDFYNNMSILDFLKNVGTLININYLLSKDSITSRLDNGLSFTEFTYSLIQGWDFYKLYKDYNVYGQFGGSDQWGNITTGLEIISKKEGANHKGFAFTTNLLTDQTGKKFGKSTGGGSLWLNPELTKPYQMYQFLLNQPDEEVEKLLKWLTFLELSEIDKIIKEHNLDPKKRHAQKQLAYQIIKDIHGQNEANASKSLSSILFDKDLDISKISINDIELIMSELKVLEVKKNENLIESLIELKVVKSKREAREFIEKGAIKLNLKSIDESQKNYSEFFDNYYAILHIGKKNIYLLKIIE</sequence>
<evidence type="ECO:0000259" key="10">
    <source>
        <dbReference type="Pfam" id="PF22421"/>
    </source>
</evidence>
<dbReference type="InterPro" id="IPR054608">
    <property type="entry name" value="SYY-like_C"/>
</dbReference>
<dbReference type="STRING" id="1246955.MCYN_0015"/>
<dbReference type="PANTHER" id="PTHR11766">
    <property type="entry name" value="TYROSYL-TRNA SYNTHETASE"/>
    <property type="match status" value="1"/>
</dbReference>
<dbReference type="eggNOG" id="COG0162">
    <property type="taxonomic scope" value="Bacteria"/>
</dbReference>
<feature type="binding site" evidence="8">
    <location>
        <position position="228"/>
    </location>
    <ligand>
        <name>ATP</name>
        <dbReference type="ChEBI" id="CHEBI:30616"/>
    </ligand>
</feature>
<keyword evidence="12" id="KW-1185">Reference proteome</keyword>
<dbReference type="AlphaFoldDB" id="L0RUW5"/>
<proteinExistence type="inferred from homology"/>
<dbReference type="KEGG" id="mcy:MCYN_0015"/>
<comment type="catalytic activity">
    <reaction evidence="7 8">
        <text>tRNA(Tyr) + L-tyrosine + ATP = L-tyrosyl-tRNA(Tyr) + AMP + diphosphate + H(+)</text>
        <dbReference type="Rhea" id="RHEA:10220"/>
        <dbReference type="Rhea" id="RHEA-COMP:9706"/>
        <dbReference type="Rhea" id="RHEA-COMP:9707"/>
        <dbReference type="ChEBI" id="CHEBI:15378"/>
        <dbReference type="ChEBI" id="CHEBI:30616"/>
        <dbReference type="ChEBI" id="CHEBI:33019"/>
        <dbReference type="ChEBI" id="CHEBI:58315"/>
        <dbReference type="ChEBI" id="CHEBI:78442"/>
        <dbReference type="ChEBI" id="CHEBI:78536"/>
        <dbReference type="ChEBI" id="CHEBI:456215"/>
        <dbReference type="EC" id="6.1.1.1"/>
    </reaction>
</comment>
<dbReference type="PROSITE" id="PS00178">
    <property type="entry name" value="AA_TRNA_LIGASE_I"/>
    <property type="match status" value="1"/>
</dbReference>
<organism evidence="11 12">
    <name type="scientific">Mycoplasmopsis cynos (strain C142)</name>
    <name type="common">Mycoplasma cynos</name>
    <dbReference type="NCBI Taxonomy" id="1246955"/>
    <lineage>
        <taxon>Bacteria</taxon>
        <taxon>Bacillati</taxon>
        <taxon>Mycoplasmatota</taxon>
        <taxon>Mycoplasmoidales</taxon>
        <taxon>Metamycoplasmataceae</taxon>
        <taxon>Mycoplasmopsis</taxon>
    </lineage>
</organism>
<dbReference type="GO" id="GO:0005524">
    <property type="term" value="F:ATP binding"/>
    <property type="evidence" value="ECO:0007669"/>
    <property type="project" value="UniProtKB-UniRule"/>
</dbReference>
<dbReference type="EC" id="6.1.1.1" evidence="8"/>
<keyword evidence="2 8" id="KW-0547">Nucleotide-binding</keyword>
<evidence type="ECO:0000256" key="9">
    <source>
        <dbReference type="PROSITE-ProRule" id="PRU00182"/>
    </source>
</evidence>
<evidence type="ECO:0000313" key="12">
    <source>
        <dbReference type="Proteomes" id="UP000010466"/>
    </source>
</evidence>
<dbReference type="PRINTS" id="PR01040">
    <property type="entry name" value="TRNASYNTHTYR"/>
</dbReference>
<dbReference type="InterPro" id="IPR014729">
    <property type="entry name" value="Rossmann-like_a/b/a_fold"/>
</dbReference>
<dbReference type="CDD" id="cd00805">
    <property type="entry name" value="TyrRS_core"/>
    <property type="match status" value="1"/>
</dbReference>
<evidence type="ECO:0000256" key="4">
    <source>
        <dbReference type="ARBA" id="ARBA00022884"/>
    </source>
</evidence>
<comment type="subunit">
    <text evidence="8">Homodimer.</text>
</comment>
<evidence type="ECO:0000256" key="3">
    <source>
        <dbReference type="ARBA" id="ARBA00022840"/>
    </source>
</evidence>
<feature type="short sequence motif" description="'KMSKS' region" evidence="8">
    <location>
        <begin position="225"/>
        <end position="229"/>
    </location>
</feature>
<dbReference type="Gene3D" id="3.10.290.10">
    <property type="entry name" value="RNA-binding S4 domain"/>
    <property type="match status" value="1"/>
</dbReference>
<dbReference type="PROSITE" id="PS50889">
    <property type="entry name" value="S4"/>
    <property type="match status" value="1"/>
</dbReference>
<feature type="binding site" evidence="8">
    <location>
        <position position="167"/>
    </location>
    <ligand>
        <name>L-tyrosine</name>
        <dbReference type="ChEBI" id="CHEBI:58315"/>
    </ligand>
</feature>
<comment type="function">
    <text evidence="8">Catalyzes the attachment of tyrosine to tRNA(Tyr) in a two-step reaction: tyrosine is first activated by ATP to form Tyr-AMP and then transferred to the acceptor end of tRNA(Tyr).</text>
</comment>
<keyword evidence="6 8" id="KW-0030">Aminoacyl-tRNA synthetase</keyword>